<keyword evidence="2" id="KW-0732">Signal</keyword>
<protein>
    <submittedName>
        <fullName evidence="3">Uncharacterized protein</fullName>
    </submittedName>
</protein>
<dbReference type="Proteomes" id="UP001212498">
    <property type="component" value="Unassembled WGS sequence"/>
</dbReference>
<proteinExistence type="predicted"/>
<comment type="caution">
    <text evidence="3">The sequence shown here is derived from an EMBL/GenBank/DDBJ whole genome shotgun (WGS) entry which is preliminary data.</text>
</comment>
<organism evidence="3 4">
    <name type="scientific">Nonomuraea ferruginea</name>
    <dbReference type="NCBI Taxonomy" id="46174"/>
    <lineage>
        <taxon>Bacteria</taxon>
        <taxon>Bacillati</taxon>
        <taxon>Actinomycetota</taxon>
        <taxon>Actinomycetes</taxon>
        <taxon>Streptosporangiales</taxon>
        <taxon>Streptosporangiaceae</taxon>
        <taxon>Nonomuraea</taxon>
    </lineage>
</organism>
<feature type="signal peptide" evidence="2">
    <location>
        <begin position="1"/>
        <end position="29"/>
    </location>
</feature>
<evidence type="ECO:0000256" key="1">
    <source>
        <dbReference type="SAM" id="MobiDB-lite"/>
    </source>
</evidence>
<evidence type="ECO:0000313" key="3">
    <source>
        <dbReference type="EMBL" id="MDA0639172.1"/>
    </source>
</evidence>
<dbReference type="EMBL" id="JAPNUD010000002">
    <property type="protein sequence ID" value="MDA0639172.1"/>
    <property type="molecule type" value="Genomic_DNA"/>
</dbReference>
<feature type="region of interest" description="Disordered" evidence="1">
    <location>
        <begin position="133"/>
        <end position="166"/>
    </location>
</feature>
<name>A0ABT4SPS1_9ACTN</name>
<evidence type="ECO:0000256" key="2">
    <source>
        <dbReference type="SAM" id="SignalP"/>
    </source>
</evidence>
<gene>
    <name evidence="3" type="ORF">OUY24_00905</name>
</gene>
<evidence type="ECO:0000313" key="4">
    <source>
        <dbReference type="Proteomes" id="UP001212498"/>
    </source>
</evidence>
<dbReference type="RefSeq" id="WP_271274769.1">
    <property type="nucleotide sequence ID" value="NZ_BAABFD010000006.1"/>
</dbReference>
<sequence length="203" mass="20764">MPTRSIRGILAIATLTAGVTWLGASSAAADDCRETRTSMGSPAAALCDELTKVRLSDSTGPLLGSESTHLALGAVRLAEHLGLTGLATSHSAMGLSDLGGVMATSAMPSALPAAPTVAGVTSQAKLPALPALPVNTRTGRYPSKTAPRSSSGVPLDLTRPVGKTKDRLVRRTLPQGPRPLNETKLPADSLDGVTGLLRSLDLR</sequence>
<accession>A0ABT4SPS1</accession>
<feature type="chain" id="PRO_5047294697" evidence="2">
    <location>
        <begin position="30"/>
        <end position="203"/>
    </location>
</feature>
<reference evidence="3 4" key="1">
    <citation type="submission" date="2022-11" db="EMBL/GenBank/DDBJ databases">
        <title>Nonomuraea corallina sp. nov., a new species of the genus Nonomuraea isolated from sea side sediment in Thai sea.</title>
        <authorList>
            <person name="Ngamcharungchit C."/>
            <person name="Matsumoto A."/>
            <person name="Suriyachadkun C."/>
            <person name="Panbangred W."/>
            <person name="Inahashi Y."/>
            <person name="Intra B."/>
        </authorList>
    </citation>
    <scope>NUCLEOTIDE SEQUENCE [LARGE SCALE GENOMIC DNA]</scope>
    <source>
        <strain evidence="3 4">DSM 43553</strain>
    </source>
</reference>
<keyword evidence="4" id="KW-1185">Reference proteome</keyword>